<feature type="transmembrane region" description="Helical" evidence="1">
    <location>
        <begin position="52"/>
        <end position="72"/>
    </location>
</feature>
<feature type="transmembrane region" description="Helical" evidence="1">
    <location>
        <begin position="84"/>
        <end position="109"/>
    </location>
</feature>
<dbReference type="InterPro" id="IPR007403">
    <property type="entry name" value="DUF456"/>
</dbReference>
<gene>
    <name evidence="2" type="ORF">ABHF33_05825</name>
</gene>
<keyword evidence="1" id="KW-0812">Transmembrane</keyword>
<feature type="transmembrane region" description="Helical" evidence="1">
    <location>
        <begin position="12"/>
        <end position="40"/>
    </location>
</feature>
<organism evidence="2">
    <name type="scientific">Chitinibacter mangrovi</name>
    <dbReference type="NCBI Taxonomy" id="3153927"/>
    <lineage>
        <taxon>Bacteria</taxon>
        <taxon>Pseudomonadati</taxon>
        <taxon>Pseudomonadota</taxon>
        <taxon>Betaproteobacteria</taxon>
        <taxon>Neisseriales</taxon>
        <taxon>Chitinibacteraceae</taxon>
        <taxon>Chitinibacter</taxon>
    </lineage>
</organism>
<evidence type="ECO:0000313" key="2">
    <source>
        <dbReference type="EMBL" id="XBM01785.1"/>
    </source>
</evidence>
<dbReference type="RefSeq" id="WP_348946031.1">
    <property type="nucleotide sequence ID" value="NZ_CP157355.1"/>
</dbReference>
<dbReference type="AlphaFoldDB" id="A0AAU7FDU5"/>
<dbReference type="PANTHER" id="PTHR39165:SF1">
    <property type="entry name" value="DUF456 DOMAIN-CONTAINING PROTEIN"/>
    <property type="match status" value="1"/>
</dbReference>
<feature type="transmembrane region" description="Helical" evidence="1">
    <location>
        <begin position="129"/>
        <end position="157"/>
    </location>
</feature>
<name>A0AAU7FDU5_9NEIS</name>
<reference evidence="2" key="1">
    <citation type="submission" date="2024-05" db="EMBL/GenBank/DDBJ databases">
        <authorList>
            <person name="Yang L."/>
            <person name="Pan L."/>
        </authorList>
    </citation>
    <scope>NUCLEOTIDE SEQUENCE</scope>
    <source>
        <strain evidence="2">FCG-7</strain>
    </source>
</reference>
<keyword evidence="1" id="KW-0472">Membrane</keyword>
<evidence type="ECO:0000256" key="1">
    <source>
        <dbReference type="SAM" id="Phobius"/>
    </source>
</evidence>
<dbReference type="KEGG" id="cmav:ABHF33_05825"/>
<proteinExistence type="predicted"/>
<accession>A0AAU7FDU5</accession>
<dbReference type="Pfam" id="PF04306">
    <property type="entry name" value="DUF456"/>
    <property type="match status" value="1"/>
</dbReference>
<sequence>MDAIWWVLSIGLMLMGVAGIILPVLPSTPLVFAGMLIIAWQQDFQTVSGYTMLALAALALIASALDYIAGAMGAKAAGASKQAIWGATIGALLGIFAGPFGLIFGPLFGAAAGEFYATRAALQAGKVGLASWIGMLVGTIAKVGIVFVMFGLFWLAYLI</sequence>
<dbReference type="EMBL" id="CP157355">
    <property type="protein sequence ID" value="XBM01785.1"/>
    <property type="molecule type" value="Genomic_DNA"/>
</dbReference>
<protein>
    <submittedName>
        <fullName evidence="2">DUF456 family protein</fullName>
    </submittedName>
</protein>
<dbReference type="PANTHER" id="PTHR39165">
    <property type="entry name" value="IG HYPOTHETICAL 17883"/>
    <property type="match status" value="1"/>
</dbReference>
<keyword evidence="1" id="KW-1133">Transmembrane helix</keyword>